<sequence length="71" mass="7630">MQNYKAGPTEIRSANNWIAAGSASVFSFNSWKRSAEKSGHVPSVSISSPIIFMTTLRSSVAGFHVLQSLVS</sequence>
<name>A0A4Z1J2L6_9HELO</name>
<reference evidence="1 2" key="1">
    <citation type="submission" date="2017-12" db="EMBL/GenBank/DDBJ databases">
        <title>Comparative genomics of Botrytis spp.</title>
        <authorList>
            <person name="Valero-Jimenez C.A."/>
            <person name="Tapia P."/>
            <person name="Veloso J."/>
            <person name="Silva-Moreno E."/>
            <person name="Staats M."/>
            <person name="Valdes J.H."/>
            <person name="Van Kan J.A.L."/>
        </authorList>
    </citation>
    <scope>NUCLEOTIDE SEQUENCE [LARGE SCALE GENOMIC DNA]</scope>
    <source>
        <strain evidence="1 2">Be9601</strain>
    </source>
</reference>
<organism evidence="1 2">
    <name type="scientific">Botrytis elliptica</name>
    <dbReference type="NCBI Taxonomy" id="278938"/>
    <lineage>
        <taxon>Eukaryota</taxon>
        <taxon>Fungi</taxon>
        <taxon>Dikarya</taxon>
        <taxon>Ascomycota</taxon>
        <taxon>Pezizomycotina</taxon>
        <taxon>Leotiomycetes</taxon>
        <taxon>Helotiales</taxon>
        <taxon>Sclerotiniaceae</taxon>
        <taxon>Botrytis</taxon>
    </lineage>
</organism>
<accession>A0A4Z1J2L6</accession>
<evidence type="ECO:0000313" key="1">
    <source>
        <dbReference type="EMBL" id="TGO67945.1"/>
    </source>
</evidence>
<gene>
    <name evidence="1" type="ORF">BELL_0860g00010</name>
</gene>
<proteinExistence type="predicted"/>
<evidence type="ECO:0000313" key="2">
    <source>
        <dbReference type="Proteomes" id="UP000297229"/>
    </source>
</evidence>
<keyword evidence="2" id="KW-1185">Reference proteome</keyword>
<dbReference type="Proteomes" id="UP000297229">
    <property type="component" value="Unassembled WGS sequence"/>
</dbReference>
<protein>
    <submittedName>
        <fullName evidence="1">Uncharacterized protein</fullName>
    </submittedName>
</protein>
<dbReference type="AlphaFoldDB" id="A0A4Z1J2L6"/>
<comment type="caution">
    <text evidence="1">The sequence shown here is derived from an EMBL/GenBank/DDBJ whole genome shotgun (WGS) entry which is preliminary data.</text>
</comment>
<dbReference type="EMBL" id="PQXM01000858">
    <property type="protein sequence ID" value="TGO67945.1"/>
    <property type="molecule type" value="Genomic_DNA"/>
</dbReference>